<dbReference type="InterPro" id="IPR000340">
    <property type="entry name" value="Dual-sp_phosphatase_cat-dom"/>
</dbReference>
<accession>A0ABS5L1D6</accession>
<feature type="domain" description="Tyrosine specific protein phosphatases" evidence="1">
    <location>
        <begin position="77"/>
        <end position="148"/>
    </location>
</feature>
<gene>
    <name evidence="2" type="ORF">KGQ19_34555</name>
</gene>
<reference evidence="2 3" key="1">
    <citation type="submission" date="2020-02" db="EMBL/GenBank/DDBJ databases">
        <title>Acidophilic actinobacteria isolated from forest soil.</title>
        <authorList>
            <person name="Golinska P."/>
        </authorList>
    </citation>
    <scope>NUCLEOTIDE SEQUENCE [LARGE SCALE GENOMIC DNA]</scope>
    <source>
        <strain evidence="2 3">NL8</strain>
    </source>
</reference>
<keyword evidence="3" id="KW-1185">Reference proteome</keyword>
<evidence type="ECO:0000313" key="2">
    <source>
        <dbReference type="EMBL" id="MBS2551999.1"/>
    </source>
</evidence>
<protein>
    <submittedName>
        <fullName evidence="2">Dual specificity protein phosphatase family protein</fullName>
    </submittedName>
</protein>
<dbReference type="RefSeq" id="WP_212017164.1">
    <property type="nucleotide sequence ID" value="NZ_JAAFYZ010000165.1"/>
</dbReference>
<dbReference type="Gene3D" id="3.90.190.10">
    <property type="entry name" value="Protein tyrosine phosphatase superfamily"/>
    <property type="match status" value="1"/>
</dbReference>
<dbReference type="PROSITE" id="PS50056">
    <property type="entry name" value="TYR_PHOSPHATASE_2"/>
    <property type="match status" value="1"/>
</dbReference>
<dbReference type="InterPro" id="IPR029021">
    <property type="entry name" value="Prot-tyrosine_phosphatase-like"/>
</dbReference>
<comment type="caution">
    <text evidence="2">The sequence shown here is derived from an EMBL/GenBank/DDBJ whole genome shotgun (WGS) entry which is preliminary data.</text>
</comment>
<proteinExistence type="predicted"/>
<evidence type="ECO:0000259" key="1">
    <source>
        <dbReference type="PROSITE" id="PS50056"/>
    </source>
</evidence>
<name>A0ABS5L1D6_9ACTN</name>
<evidence type="ECO:0000313" key="3">
    <source>
        <dbReference type="Proteomes" id="UP000730482"/>
    </source>
</evidence>
<organism evidence="2 3">
    <name type="scientific">Catenulispora pinistramenti</name>
    <dbReference type="NCBI Taxonomy" id="2705254"/>
    <lineage>
        <taxon>Bacteria</taxon>
        <taxon>Bacillati</taxon>
        <taxon>Actinomycetota</taxon>
        <taxon>Actinomycetes</taxon>
        <taxon>Catenulisporales</taxon>
        <taxon>Catenulisporaceae</taxon>
        <taxon>Catenulispora</taxon>
    </lineage>
</organism>
<dbReference type="EMBL" id="JAAFYZ010000165">
    <property type="protein sequence ID" value="MBS2551999.1"/>
    <property type="molecule type" value="Genomic_DNA"/>
</dbReference>
<dbReference type="Proteomes" id="UP000730482">
    <property type="component" value="Unassembled WGS sequence"/>
</dbReference>
<dbReference type="InterPro" id="IPR000387">
    <property type="entry name" value="Tyr_Pase_dom"/>
</dbReference>
<dbReference type="Pfam" id="PF00782">
    <property type="entry name" value="DSPc"/>
    <property type="match status" value="1"/>
</dbReference>
<dbReference type="SUPFAM" id="SSF52799">
    <property type="entry name" value="(Phosphotyrosine protein) phosphatases II"/>
    <property type="match status" value="1"/>
</dbReference>
<sequence>MLTNGDWDDVPREAWSEVVPRLWMGGHEYVAGDGTSRRAVVADEFDVVYSLTSHEGYGPDPGVAHHVLRVSDNALTAEEIRAVEEFAASAASDYAAGRQVLVRCWAGMNRSGLVVAEVLIQSGYTAADAIAMVRKQRSPAALNNESFVGYLETGLGLAAELVGLGSGN</sequence>